<evidence type="ECO:0000256" key="3">
    <source>
        <dbReference type="ARBA" id="ARBA00012824"/>
    </source>
</evidence>
<evidence type="ECO:0000256" key="6">
    <source>
        <dbReference type="ARBA" id="ARBA00022842"/>
    </source>
</evidence>
<evidence type="ECO:0000259" key="14">
    <source>
        <dbReference type="Pfam" id="PF13378"/>
    </source>
</evidence>
<dbReference type="SFLD" id="SFLDG00180">
    <property type="entry name" value="muconate_cycloisomerase"/>
    <property type="match status" value="1"/>
</dbReference>
<comment type="catalytic activity">
    <reaction evidence="1">
        <text>chorismate = isochorismate</text>
        <dbReference type="Rhea" id="RHEA:18985"/>
        <dbReference type="ChEBI" id="CHEBI:29748"/>
        <dbReference type="ChEBI" id="CHEBI:29780"/>
        <dbReference type="EC" id="5.4.4.2"/>
    </reaction>
</comment>
<feature type="domain" description="Chorismate-utilising enzyme C-terminal" evidence="11">
    <location>
        <begin position="186"/>
        <end position="450"/>
    </location>
</feature>
<dbReference type="SUPFAM" id="SSF53474">
    <property type="entry name" value="alpha/beta-Hydrolases"/>
    <property type="match status" value="1"/>
</dbReference>
<dbReference type="Pfam" id="PF00425">
    <property type="entry name" value="Chorismate_bind"/>
    <property type="match status" value="1"/>
</dbReference>
<evidence type="ECO:0000259" key="11">
    <source>
        <dbReference type="Pfam" id="PF00425"/>
    </source>
</evidence>
<dbReference type="GO" id="GO:0070204">
    <property type="term" value="F:2-succinyl-5-enolpyruvyl-6-hydroxy-3-cyclohexene-1-carboxylic-acid synthase activity"/>
    <property type="evidence" value="ECO:0007669"/>
    <property type="project" value="InterPro"/>
</dbReference>
<evidence type="ECO:0000256" key="7">
    <source>
        <dbReference type="ARBA" id="ARBA00023052"/>
    </source>
</evidence>
<dbReference type="GO" id="GO:0046872">
    <property type="term" value="F:metal ion binding"/>
    <property type="evidence" value="ECO:0007669"/>
    <property type="project" value="UniProtKB-KW"/>
</dbReference>
<evidence type="ECO:0000313" key="16">
    <source>
        <dbReference type="EMBL" id="GAX25132.1"/>
    </source>
</evidence>
<proteinExistence type="inferred from homology"/>
<dbReference type="InterPro" id="IPR004433">
    <property type="entry name" value="MenaQ_synth_MenD"/>
</dbReference>
<dbReference type="SUPFAM" id="SSF52518">
    <property type="entry name" value="Thiamin diphosphate-binding fold (THDP-binding)"/>
    <property type="match status" value="2"/>
</dbReference>
<dbReference type="NCBIfam" id="TIGR00173">
    <property type="entry name" value="menD"/>
    <property type="match status" value="1"/>
</dbReference>
<dbReference type="Proteomes" id="UP000198406">
    <property type="component" value="Unassembled WGS sequence"/>
</dbReference>
<dbReference type="GO" id="GO:0016829">
    <property type="term" value="F:lyase activity"/>
    <property type="evidence" value="ECO:0007669"/>
    <property type="project" value="UniProtKB-KW"/>
</dbReference>
<dbReference type="InterPro" id="IPR029017">
    <property type="entry name" value="Enolase-like_N"/>
</dbReference>
<dbReference type="InterPro" id="IPR041338">
    <property type="entry name" value="OSBS_N"/>
</dbReference>
<dbReference type="OrthoDB" id="38515at2759"/>
<dbReference type="Gene3D" id="3.30.530.20">
    <property type="match status" value="1"/>
</dbReference>
<dbReference type="InterPro" id="IPR029058">
    <property type="entry name" value="AB_hydrolase_fold"/>
</dbReference>
<dbReference type="Pfam" id="PF13378">
    <property type="entry name" value="MR_MLE_C"/>
    <property type="match status" value="1"/>
</dbReference>
<name>A0A1Z5KGA6_FISSO</name>
<accession>A0A1Z5KGA6</accession>
<evidence type="ECO:0000256" key="1">
    <source>
        <dbReference type="ARBA" id="ARBA00000799"/>
    </source>
</evidence>
<keyword evidence="17" id="KW-1185">Reference proteome</keyword>
<evidence type="ECO:0000256" key="10">
    <source>
        <dbReference type="ARBA" id="ARBA00023239"/>
    </source>
</evidence>
<dbReference type="Pfam" id="PF02776">
    <property type="entry name" value="TPP_enzyme_N"/>
    <property type="match status" value="1"/>
</dbReference>
<dbReference type="Gene3D" id="3.60.120.10">
    <property type="entry name" value="Anthranilate synthase"/>
    <property type="match status" value="1"/>
</dbReference>
<dbReference type="SFLD" id="SFLDF00009">
    <property type="entry name" value="o-succinylbenzoate_synthase"/>
    <property type="match status" value="1"/>
</dbReference>
<feature type="domain" description="Thiamine pyrophosphate enzyme N-terminal TPP-binding" evidence="12">
    <location>
        <begin position="475"/>
        <end position="592"/>
    </location>
</feature>
<evidence type="ECO:0000256" key="8">
    <source>
        <dbReference type="ARBA" id="ARBA00023211"/>
    </source>
</evidence>
<dbReference type="InterPro" id="IPR029065">
    <property type="entry name" value="Enolase_C-like"/>
</dbReference>
<dbReference type="InterPro" id="IPR004561">
    <property type="entry name" value="IsoChor_synthase"/>
</dbReference>
<feature type="domain" description="AB hydrolase-1" evidence="13">
    <location>
        <begin position="1098"/>
        <end position="1350"/>
    </location>
</feature>
<comment type="caution">
    <text evidence="16">The sequence shown here is derived from an EMBL/GenBank/DDBJ whole genome shotgun (WGS) entry which is preliminary data.</text>
</comment>
<dbReference type="NCBIfam" id="TIGR00543">
    <property type="entry name" value="isochor_syn"/>
    <property type="match status" value="1"/>
</dbReference>
<dbReference type="Gene3D" id="3.40.50.1220">
    <property type="entry name" value="TPP-binding domain"/>
    <property type="match status" value="1"/>
</dbReference>
<dbReference type="EMBL" id="BDSP01000219">
    <property type="protein sequence ID" value="GAX25132.1"/>
    <property type="molecule type" value="Genomic_DNA"/>
</dbReference>
<dbReference type="SUPFAM" id="SSF51604">
    <property type="entry name" value="Enolase C-terminal domain-like"/>
    <property type="match status" value="1"/>
</dbReference>
<dbReference type="Pfam" id="PF12697">
    <property type="entry name" value="Abhydrolase_6"/>
    <property type="match status" value="1"/>
</dbReference>
<dbReference type="InterPro" id="IPR036849">
    <property type="entry name" value="Enolase-like_C_sf"/>
</dbReference>
<sequence length="2026" mass="226436">MTVASWFEAWQWMQRALNVLSSSSENDTLYRLEVTFSRRLQLLPWLKSQLQFDPEQHFFYLQTATEDAEEIVAWGIQQAVDHTSALWDDHRQLPPHARWYGAQTFDGDMAQWVLPMLEWRQNATHTVLALHTTGTREEAARIAQSIKTRYLDDVGSISTPLPPVVSKTDLAIDAYEQGVEEAIALMQQENQNGEYSDLQKVVLARQQLLQFKHPFHVVDLLHRWKQESGTGNLFAMALWDKKDDNTIITSTRSSSCFVGCTPEQLFRIHNCTVTTEALAGTRPRGSHPQEDADLLQELVNSPKDLDENACTARYIEEVLSRQQPSIGPFVTSQTFVRRTRHLQHICRTYQAPVWNNTSTLIRNLLEQLHPTPAVCGLPLNMARDYIRRVEPFSRDYYAGPIGYISPTECQLLVGIRSAVLRPKQELLLTAGSGLVLNSTLREEFAETVAKFQVVASWFSSPLSLQSCPNINTAWATAVVEEFVRCGVDMVFICPGSRSTPLAVAWAWARRQHPFLKVISCHDERAAAFRAVGYGKASGRPAVVVTSSGTAVANLLPAVLEAHQDDSPMIVLTADRPYEHRDIAANQAMDQVKLFGDKVAWFRDVLPPSDEVNVVAALSDANYAHYMALEQQQPVHINVQFRENLAPEGGPVRGGDGDAVERYNATRFTQGPAFARWSGSGQPLIQRHSSRAQNNDVAAADLVQWLQNSRRGLLVVGQIPPSQQDEVYPLLDQLAQTIGFPIVATSSSLRFTSHAVVWFAEHLLACPNVRDALQPDFILQVGAPLLSTTVTSYLKETAQHVLLQTNPRRRVDPEYSVTHSISTPNLAFFLETLVGRTSELPKGSISSALTPLVPWSRTLAPVMKEFLLQQSPDRLTEPQIILALAQQSPQQALFLSNSMPIRDAESFLYPYGEIIASVPMTVTGSNRGVSGIDGIIATAQGFALNADEPTQLIIGDVSALHDSNSFAFASAPKLSTLIVNNNGGAIFSFLPVAQHDVSFEEFFSTPTQHVDWEATARGLGVQYKKVASYEALLNQWEQQNVNTLVEAVVISRDENVQLHRDLTRKIQSHVNEHSWMDYTTRPRILPLKQYTSNKANRTLLLLHGWMGCKEDWDDVVEKLMVHIGDNWNIVSIDLPGHSQVEPSIESIDSTTSGLNYSVSAMAEWIGDCLAQDYQLKDIHAVAGYSLGGRIGLELSRLYSIPQVTTISSNLEPVSADTGRAHRDDKLSQQLQRIFHQQLVATNPATLWGEFLESWYSAPIWGNMKERRPDTYRAILERRTEILQRAGASIAQVLSEASPGRLENHRCDECYFDRRHCLLIGELDSKYALQSNATLIPESGHALLWEAPTTVALHLAEFLSCNGTLNRDAIQNSATISVEKPDAITPDPLDVNITTTSSDTERSKKLPIPTARQHEGHLIVDSLDYQIFSIPLLNDRNQGLGWGASATATSTTQNRTGMIIELRVFNYVGLGEVSPLKGVHAESLEEAQVQIQTLQEWFRLNVPSVSLMEDIDALLDTWEQYLDVSWHISVRCGLEMALRSLLWHANGILPSSKGLLPLNGLQTRSSLSPQTQKWPSLKIKVGHDSLEQDQAAIHQGFRSTLGKIRADANRAWDEEGALEFAAAIEGWELQARDRLEYIEEPLRKVNDATWSLEQQIEALERFYLQTSIPYALDESIGDLVQVHRRDWQEIREKLRTIFTEGRSRRGCACFVLKPAVLGFALTTRIATLAREELQIPVVISSCMESGLGLAHAAFLAGEIDALPNNTPTLAHGLSTYSILSADLLSPPFASYVNANGFLNIQSLGRALFGLNLDEVRTVLPDFCDSSLQLQQEHKEEDNYRAGISSNRNEEISIVASLHLPFSAETAHARFTDLPQQPRWSPWITSVEYQGEMSEWRMNVRGVSLSWRAKSEVRRVPYLGIQWESVDGLRNRGNVEFVPDSTTSCKMQVRIILVPPALLKPLFHGAWIFLEDYLRDKLVQWSLEMFRDVVKADLALERGDLELGDALFNAVEGKATAIEATLNMEKSFE</sequence>
<dbReference type="SUPFAM" id="SSF54826">
    <property type="entry name" value="Enolase N-terminal domain-like"/>
    <property type="match status" value="1"/>
</dbReference>
<evidence type="ECO:0000259" key="15">
    <source>
        <dbReference type="Pfam" id="PF21508"/>
    </source>
</evidence>
<dbReference type="HAMAP" id="MF_01659">
    <property type="entry name" value="MenD"/>
    <property type="match status" value="1"/>
</dbReference>
<dbReference type="SFLD" id="SFLDS00001">
    <property type="entry name" value="Enolase"/>
    <property type="match status" value="1"/>
</dbReference>
<dbReference type="PANTHER" id="PTHR42916:SF1">
    <property type="entry name" value="PROTEIN PHYLLO, CHLOROPLASTIC"/>
    <property type="match status" value="1"/>
</dbReference>
<dbReference type="Gene3D" id="3.40.50.1820">
    <property type="entry name" value="alpha/beta hydrolase"/>
    <property type="match status" value="1"/>
</dbReference>
<dbReference type="EC" id="5.4.4.2" evidence="3"/>
<organism evidence="16 17">
    <name type="scientific">Fistulifera solaris</name>
    <name type="common">Oleaginous diatom</name>
    <dbReference type="NCBI Taxonomy" id="1519565"/>
    <lineage>
        <taxon>Eukaryota</taxon>
        <taxon>Sar</taxon>
        <taxon>Stramenopiles</taxon>
        <taxon>Ochrophyta</taxon>
        <taxon>Bacillariophyta</taxon>
        <taxon>Bacillariophyceae</taxon>
        <taxon>Bacillariophycidae</taxon>
        <taxon>Naviculales</taxon>
        <taxon>Naviculaceae</taxon>
        <taxon>Fistulifera</taxon>
    </lineage>
</organism>
<dbReference type="InterPro" id="IPR012001">
    <property type="entry name" value="Thiamin_PyroP_enz_TPP-bd_dom"/>
</dbReference>
<keyword evidence="5" id="KW-0479">Metal-binding</keyword>
<keyword evidence="7" id="KW-0786">Thiamine pyrophosphate</keyword>
<dbReference type="GO" id="GO:0008909">
    <property type="term" value="F:isochorismate synthase activity"/>
    <property type="evidence" value="ECO:0007669"/>
    <property type="project" value="UniProtKB-EC"/>
</dbReference>
<dbReference type="InterPro" id="IPR005801">
    <property type="entry name" value="ADC_synthase"/>
</dbReference>
<evidence type="ECO:0000256" key="2">
    <source>
        <dbReference type="ARBA" id="ARBA00005297"/>
    </source>
</evidence>
<evidence type="ECO:0000259" key="13">
    <source>
        <dbReference type="Pfam" id="PF12697"/>
    </source>
</evidence>
<dbReference type="GO" id="GO:0009234">
    <property type="term" value="P:menaquinone biosynthetic process"/>
    <property type="evidence" value="ECO:0007669"/>
    <property type="project" value="InterPro"/>
</dbReference>
<keyword evidence="8" id="KW-0464">Manganese</keyword>
<evidence type="ECO:0000256" key="4">
    <source>
        <dbReference type="ARBA" id="ARBA00022679"/>
    </source>
</evidence>
<dbReference type="Gene3D" id="3.20.20.120">
    <property type="entry name" value="Enolase-like C-terminal domain"/>
    <property type="match status" value="1"/>
</dbReference>
<dbReference type="CDD" id="cd02009">
    <property type="entry name" value="TPP_SHCHC_synthase"/>
    <property type="match status" value="1"/>
</dbReference>
<dbReference type="InterPro" id="IPR000073">
    <property type="entry name" value="AB_hydrolase_1"/>
</dbReference>
<dbReference type="InterPro" id="IPR029061">
    <property type="entry name" value="THDP-binding"/>
</dbReference>
<evidence type="ECO:0000313" key="17">
    <source>
        <dbReference type="Proteomes" id="UP000198406"/>
    </source>
</evidence>
<dbReference type="InterPro" id="IPR015890">
    <property type="entry name" value="Chorismate_C"/>
</dbReference>
<feature type="domain" description="Enolase C-terminal" evidence="14">
    <location>
        <begin position="1571"/>
        <end position="1681"/>
    </location>
</feature>
<evidence type="ECO:0000259" key="12">
    <source>
        <dbReference type="Pfam" id="PF02776"/>
    </source>
</evidence>
<dbReference type="InterPro" id="IPR023393">
    <property type="entry name" value="START-like_dom_sf"/>
</dbReference>
<keyword evidence="6" id="KW-0460">Magnesium</keyword>
<feature type="domain" description="OSBS enolase-like N-terminal" evidence="15">
    <location>
        <begin position="1450"/>
        <end position="1497"/>
    </location>
</feature>
<dbReference type="SUPFAM" id="SSF55961">
    <property type="entry name" value="Bet v1-like"/>
    <property type="match status" value="1"/>
</dbReference>
<dbReference type="Gene3D" id="3.30.390.10">
    <property type="entry name" value="Enolase-like, N-terminal domain"/>
    <property type="match status" value="1"/>
</dbReference>
<dbReference type="InParanoid" id="A0A1Z5KGA6"/>
<dbReference type="Pfam" id="PF21508">
    <property type="entry name" value="MenC_N"/>
    <property type="match status" value="1"/>
</dbReference>
<evidence type="ECO:0000256" key="9">
    <source>
        <dbReference type="ARBA" id="ARBA00023235"/>
    </source>
</evidence>
<protein>
    <recommendedName>
        <fullName evidence="3">isochorismate synthase</fullName>
        <ecNumber evidence="3">5.4.4.2</ecNumber>
    </recommendedName>
</protein>
<evidence type="ECO:0000256" key="5">
    <source>
        <dbReference type="ARBA" id="ARBA00022723"/>
    </source>
</evidence>
<comment type="similarity">
    <text evidence="2">Belongs to the isochorismate synthase family.</text>
</comment>
<gene>
    <name evidence="16" type="ORF">FisN_10Lh338</name>
</gene>
<dbReference type="CDD" id="cd07037">
    <property type="entry name" value="TPP_PYR_MenD"/>
    <property type="match status" value="1"/>
</dbReference>
<reference evidence="16 17" key="1">
    <citation type="journal article" date="2015" name="Plant Cell">
        <title>Oil accumulation by the oleaginous diatom Fistulifera solaris as revealed by the genome and transcriptome.</title>
        <authorList>
            <person name="Tanaka T."/>
            <person name="Maeda Y."/>
            <person name="Veluchamy A."/>
            <person name="Tanaka M."/>
            <person name="Abida H."/>
            <person name="Marechal E."/>
            <person name="Bowler C."/>
            <person name="Muto M."/>
            <person name="Sunaga Y."/>
            <person name="Tanaka M."/>
            <person name="Yoshino T."/>
            <person name="Taniguchi T."/>
            <person name="Fukuda Y."/>
            <person name="Nemoto M."/>
            <person name="Matsumoto M."/>
            <person name="Wong P.S."/>
            <person name="Aburatani S."/>
            <person name="Fujibuchi W."/>
        </authorList>
    </citation>
    <scope>NUCLEOTIDE SEQUENCE [LARGE SCALE GENOMIC DNA]</scope>
    <source>
        <strain evidence="16 17">JPCC DA0580</strain>
    </source>
</reference>
<dbReference type="GO" id="GO:0030976">
    <property type="term" value="F:thiamine pyrophosphate binding"/>
    <property type="evidence" value="ECO:0007669"/>
    <property type="project" value="InterPro"/>
</dbReference>
<dbReference type="PANTHER" id="PTHR42916">
    <property type="entry name" value="2-SUCCINYL-5-ENOLPYRUVYL-6-HYDROXY-3-CYCLOHEXENE-1-CARBOXYLATE SYNTHASE"/>
    <property type="match status" value="1"/>
</dbReference>
<dbReference type="Gene3D" id="3.40.50.970">
    <property type="match status" value="2"/>
</dbReference>
<keyword evidence="4 16" id="KW-0808">Transferase</keyword>
<dbReference type="SUPFAM" id="SSF56322">
    <property type="entry name" value="ADC synthase"/>
    <property type="match status" value="1"/>
</dbReference>
<keyword evidence="9 16" id="KW-0413">Isomerase</keyword>
<keyword evidence="10 16" id="KW-0456">Lyase</keyword>